<reference evidence="2" key="1">
    <citation type="journal article" date="2020" name="New Phytol.">
        <title>Comparative genomics reveals dynamic genome evolution in host specialist ectomycorrhizal fungi.</title>
        <authorList>
            <person name="Lofgren L.A."/>
            <person name="Nguyen N.H."/>
            <person name="Vilgalys R."/>
            <person name="Ruytinx J."/>
            <person name="Liao H.L."/>
            <person name="Branco S."/>
            <person name="Kuo A."/>
            <person name="LaButti K."/>
            <person name="Lipzen A."/>
            <person name="Andreopoulos W."/>
            <person name="Pangilinan J."/>
            <person name="Riley R."/>
            <person name="Hundley H."/>
            <person name="Na H."/>
            <person name="Barry K."/>
            <person name="Grigoriev I.V."/>
            <person name="Stajich J.E."/>
            <person name="Kennedy P.G."/>
        </authorList>
    </citation>
    <scope>NUCLEOTIDE SEQUENCE</scope>
    <source>
        <strain evidence="2">DOB743</strain>
    </source>
</reference>
<dbReference type="EMBL" id="JABBWD010000023">
    <property type="protein sequence ID" value="KAG1777067.1"/>
    <property type="molecule type" value="Genomic_DNA"/>
</dbReference>
<protein>
    <submittedName>
        <fullName evidence="2">Uncharacterized protein</fullName>
    </submittedName>
</protein>
<keyword evidence="3" id="KW-1185">Reference proteome</keyword>
<organism evidence="2 3">
    <name type="scientific">Suillus placidus</name>
    <dbReference type="NCBI Taxonomy" id="48579"/>
    <lineage>
        <taxon>Eukaryota</taxon>
        <taxon>Fungi</taxon>
        <taxon>Dikarya</taxon>
        <taxon>Basidiomycota</taxon>
        <taxon>Agaricomycotina</taxon>
        <taxon>Agaricomycetes</taxon>
        <taxon>Agaricomycetidae</taxon>
        <taxon>Boletales</taxon>
        <taxon>Suillineae</taxon>
        <taxon>Suillaceae</taxon>
        <taxon>Suillus</taxon>
    </lineage>
</organism>
<evidence type="ECO:0000256" key="1">
    <source>
        <dbReference type="SAM" id="MobiDB-lite"/>
    </source>
</evidence>
<name>A0A9P6ZUU1_9AGAM</name>
<comment type="caution">
    <text evidence="2">The sequence shown here is derived from an EMBL/GenBank/DDBJ whole genome shotgun (WGS) entry which is preliminary data.</text>
</comment>
<feature type="region of interest" description="Disordered" evidence="1">
    <location>
        <begin position="46"/>
        <end position="76"/>
    </location>
</feature>
<evidence type="ECO:0000313" key="3">
    <source>
        <dbReference type="Proteomes" id="UP000714275"/>
    </source>
</evidence>
<accession>A0A9P6ZUU1</accession>
<gene>
    <name evidence="2" type="ORF">EV702DRAFT_303498</name>
</gene>
<sequence>MYLPHPQVRYLGCAVWLANAFEPSPCTLSEDFAKEQRCRTRDGRFYSCEHHPSSPRASERSESKLTYPGKPASSPGQSASCSRFLHFHRFPVTVYVANIMGSQQVQTVDSAALPEIQRKGACVCSCRCQLQNGLSWRNKSVNAGGWTEKV</sequence>
<evidence type="ECO:0000313" key="2">
    <source>
        <dbReference type="EMBL" id="KAG1777067.1"/>
    </source>
</evidence>
<dbReference type="AlphaFoldDB" id="A0A9P6ZUU1"/>
<proteinExistence type="predicted"/>
<dbReference type="Proteomes" id="UP000714275">
    <property type="component" value="Unassembled WGS sequence"/>
</dbReference>
<feature type="compositionally biased region" description="Basic and acidic residues" evidence="1">
    <location>
        <begin position="46"/>
        <end position="63"/>
    </location>
</feature>